<dbReference type="InterPro" id="IPR004184">
    <property type="entry name" value="PFL_dom"/>
</dbReference>
<dbReference type="GO" id="GO:0005829">
    <property type="term" value="C:cytosol"/>
    <property type="evidence" value="ECO:0007669"/>
    <property type="project" value="TreeGrafter"/>
</dbReference>
<proteinExistence type="predicted"/>
<dbReference type="InterPro" id="IPR001150">
    <property type="entry name" value="Gly_radical"/>
</dbReference>
<feature type="modified residue" description="Glycine radical" evidence="3">
    <location>
        <position position="685"/>
    </location>
</feature>
<name>A0A9D1P9G9_9FIRM</name>
<dbReference type="AlphaFoldDB" id="A0A9D1P9G9"/>
<evidence type="ECO:0000259" key="4">
    <source>
        <dbReference type="PROSITE" id="PS51149"/>
    </source>
</evidence>
<evidence type="ECO:0000313" key="7">
    <source>
        <dbReference type="Proteomes" id="UP000886884"/>
    </source>
</evidence>
<dbReference type="PROSITE" id="PS51554">
    <property type="entry name" value="PFL"/>
    <property type="match status" value="1"/>
</dbReference>
<evidence type="ECO:0000313" key="6">
    <source>
        <dbReference type="EMBL" id="HIV29056.1"/>
    </source>
</evidence>
<comment type="caution">
    <text evidence="6">The sequence shown here is derived from an EMBL/GenBank/DDBJ whole genome shotgun (WGS) entry which is preliminary data.</text>
</comment>
<evidence type="ECO:0000256" key="3">
    <source>
        <dbReference type="PROSITE-ProRule" id="PRU00493"/>
    </source>
</evidence>
<evidence type="ECO:0008006" key="8">
    <source>
        <dbReference type="Google" id="ProtNLM"/>
    </source>
</evidence>
<dbReference type="EMBL" id="DVOT01000247">
    <property type="protein sequence ID" value="HIV29056.1"/>
    <property type="molecule type" value="Genomic_DNA"/>
</dbReference>
<dbReference type="Gene3D" id="3.20.70.20">
    <property type="match status" value="1"/>
</dbReference>
<dbReference type="Pfam" id="PF02901">
    <property type="entry name" value="PFL-like"/>
    <property type="match status" value="1"/>
</dbReference>
<sequence length="708" mass="79311">MHSTLLLKRELDDKPSGVYAPQYFQYLGYRKRLCAKKPEARANATEALFTRTVPYIYRNDWIVGSIRPLMVEADPVELEYAATICKSFGRRGFAHNADHFAPDYQRVVQLGVPGLLVAIEESMARHEEPARVEYLAAMRQTLLALRAMMLHYADAAERLKDCEGYSPERLAEIAARCRWLASHPPASFADALQLVWFCHIGFCLEERYAMALGRIDQYLYPFYQADVAAGRLTPQRAQELLENTFIKIYERRVCLGDDDVVNICIGGTSPDGSNDGNALSYIVLRAVKECQIPGPNLSARIAANTPDDFLDECLQVIGTGLGYPALMNDEVNIAALKRCGYADEDVYAYCMVGCIENFLPGKQPPWSDGRFDTPRFFEFLFNRGKGIHHPSVGIDTGPVETIETMEEFMRRFEAQLEYGAEEYFALFNNENCRYNPAEYVQPFLSCFCEDCIERGLDINAGGARYPSVHGAALMGVGTVCDSLAAVDKVVFCDRAATLSELADALRANFAGYEALREKLLAAPKYGNNDPFVDRYAVWFVDFLYGLFSRYRTHDGGRIYIAMAANTSNIWAGREIAATPDGRLAGEPLSDAASPTYGRDRHGVTEVVNSVTKPDYTKVACGTVVNQKFTPSAFEGKNRDKLRALLRVYFRKGGQEMQINSTSREVLLDAMEHPEQYQSLVVRVSGFSAFFVTLDRSVQLDILSRTQQE</sequence>
<dbReference type="SUPFAM" id="SSF51998">
    <property type="entry name" value="PFL-like glycyl radical enzymes"/>
    <property type="match status" value="1"/>
</dbReference>
<keyword evidence="2" id="KW-0456">Lyase</keyword>
<dbReference type="PANTHER" id="PTHR43641">
    <property type="entry name" value="FORMATE ACETYLTRANSFERASE 3-RELATED"/>
    <property type="match status" value="1"/>
</dbReference>
<dbReference type="InterPro" id="IPR051215">
    <property type="entry name" value="GRE"/>
</dbReference>
<evidence type="ECO:0000256" key="1">
    <source>
        <dbReference type="ARBA" id="ARBA00022818"/>
    </source>
</evidence>
<dbReference type="PROSITE" id="PS51149">
    <property type="entry name" value="GLY_RADICAL_2"/>
    <property type="match status" value="1"/>
</dbReference>
<dbReference type="Pfam" id="PF01228">
    <property type="entry name" value="Gly_radical"/>
    <property type="match status" value="1"/>
</dbReference>
<reference evidence="6" key="1">
    <citation type="submission" date="2020-10" db="EMBL/GenBank/DDBJ databases">
        <authorList>
            <person name="Gilroy R."/>
        </authorList>
    </citation>
    <scope>NUCLEOTIDE SEQUENCE</scope>
    <source>
        <strain evidence="6">CHK183-6373</strain>
    </source>
</reference>
<keyword evidence="1 3" id="KW-0556">Organic radical</keyword>
<accession>A0A9D1P9G9</accession>
<evidence type="ECO:0000259" key="5">
    <source>
        <dbReference type="PROSITE" id="PS51554"/>
    </source>
</evidence>
<gene>
    <name evidence="6" type="ORF">IAA64_13930</name>
</gene>
<evidence type="ECO:0000256" key="2">
    <source>
        <dbReference type="ARBA" id="ARBA00023239"/>
    </source>
</evidence>
<reference evidence="6" key="2">
    <citation type="journal article" date="2021" name="PeerJ">
        <title>Extensive microbial diversity within the chicken gut microbiome revealed by metagenomics and culture.</title>
        <authorList>
            <person name="Gilroy R."/>
            <person name="Ravi A."/>
            <person name="Getino M."/>
            <person name="Pursley I."/>
            <person name="Horton D.L."/>
            <person name="Alikhan N.F."/>
            <person name="Baker D."/>
            <person name="Gharbi K."/>
            <person name="Hall N."/>
            <person name="Watson M."/>
            <person name="Adriaenssens E.M."/>
            <person name="Foster-Nyarko E."/>
            <person name="Jarju S."/>
            <person name="Secka A."/>
            <person name="Antonio M."/>
            <person name="Oren A."/>
            <person name="Chaudhuri R.R."/>
            <person name="La Ragione R."/>
            <person name="Hildebrand F."/>
            <person name="Pallen M.J."/>
        </authorList>
    </citation>
    <scope>NUCLEOTIDE SEQUENCE</scope>
    <source>
        <strain evidence="6">CHK183-6373</strain>
    </source>
</reference>
<protein>
    <recommendedName>
        <fullName evidence="8">Formate C-acetyltransferase</fullName>
    </recommendedName>
</protein>
<feature type="domain" description="Glycine radical" evidence="4">
    <location>
        <begin position="590"/>
        <end position="708"/>
    </location>
</feature>
<dbReference type="PANTHER" id="PTHR43641:SF2">
    <property type="entry name" value="DEHYDRATASE YBIW-RELATED"/>
    <property type="match status" value="1"/>
</dbReference>
<dbReference type="Proteomes" id="UP000886884">
    <property type="component" value="Unassembled WGS sequence"/>
</dbReference>
<dbReference type="GO" id="GO:0016829">
    <property type="term" value="F:lyase activity"/>
    <property type="evidence" value="ECO:0007669"/>
    <property type="project" value="UniProtKB-KW"/>
</dbReference>
<feature type="domain" description="PFL" evidence="5">
    <location>
        <begin position="1"/>
        <end position="583"/>
    </location>
</feature>
<organism evidence="6 7">
    <name type="scientific">Candidatus Ornithocaccomicrobium faecavium</name>
    <dbReference type="NCBI Taxonomy" id="2840890"/>
    <lineage>
        <taxon>Bacteria</taxon>
        <taxon>Bacillati</taxon>
        <taxon>Bacillota</taxon>
        <taxon>Clostridia</taxon>
        <taxon>Candidatus Ornithocaccomicrobium</taxon>
    </lineage>
</organism>